<dbReference type="EMBL" id="FMXP01000022">
    <property type="protein sequence ID" value="SDB32465.1"/>
    <property type="molecule type" value="Genomic_DNA"/>
</dbReference>
<sequence>MKTIKEIYQEHTEMPYIAPKYEEELLRKPIPKRNMIRTVEGLLPGHIIMLWRIQFGTFTTASVYHKYFYTTYGIDAEKELSWLIEQGFVKIDTAFDSLRHLPASKIKDFLKSKGLAGLSKMKRADLDQSIADNYSEEELGQLFDLRGYAITQKGQDILEAHPEIIAKHPQKSF</sequence>
<evidence type="ECO:0000313" key="1">
    <source>
        <dbReference type="EMBL" id="SDB32465.1"/>
    </source>
</evidence>
<reference evidence="1 2" key="1">
    <citation type="submission" date="2016-10" db="EMBL/GenBank/DDBJ databases">
        <authorList>
            <person name="de Groot N.N."/>
        </authorList>
    </citation>
    <scope>NUCLEOTIDE SEQUENCE [LARGE SCALE GENOMIC DNA]</scope>
    <source>
        <strain evidence="1 2">A-4</strain>
    </source>
</reference>
<dbReference type="eggNOG" id="ENOG5031T2A">
    <property type="taxonomic scope" value="Bacteria"/>
</dbReference>
<dbReference type="AlphaFoldDB" id="A0A1G6CI72"/>
<proteinExistence type="predicted"/>
<protein>
    <submittedName>
        <fullName evidence="1">Uncharacterized protein</fullName>
    </submittedName>
</protein>
<name>A0A1G6CI72_9STRE</name>
<dbReference type="Proteomes" id="UP000182508">
    <property type="component" value="Unassembled WGS sequence"/>
</dbReference>
<organism evidence="1 2">
    <name type="scientific">Streptococcus henryi</name>
    <dbReference type="NCBI Taxonomy" id="439219"/>
    <lineage>
        <taxon>Bacteria</taxon>
        <taxon>Bacillati</taxon>
        <taxon>Bacillota</taxon>
        <taxon>Bacilli</taxon>
        <taxon>Lactobacillales</taxon>
        <taxon>Streptococcaceae</taxon>
        <taxon>Streptococcus</taxon>
    </lineage>
</organism>
<dbReference type="STRING" id="439219.SAMN02910293_01612"/>
<evidence type="ECO:0000313" key="2">
    <source>
        <dbReference type="Proteomes" id="UP000182508"/>
    </source>
</evidence>
<keyword evidence="2" id="KW-1185">Reference proteome</keyword>
<gene>
    <name evidence="1" type="ORF">SAMN02910293_01612</name>
</gene>
<dbReference type="RefSeq" id="WP_074486297.1">
    <property type="nucleotide sequence ID" value="NZ_FMXP01000022.1"/>
</dbReference>
<accession>A0A1G6CI72</accession>